<dbReference type="OrthoDB" id="97987at2759"/>
<dbReference type="GeneID" id="20086767"/>
<reference evidence="1" key="1">
    <citation type="submission" date="2013-12" db="EMBL/GenBank/DDBJ databases">
        <title>The Genome Sequence of Aphanomyces invadans NJM9701.</title>
        <authorList>
            <consortium name="The Broad Institute Genomics Platform"/>
            <person name="Russ C."/>
            <person name="Tyler B."/>
            <person name="van West P."/>
            <person name="Dieguez-Uribeondo J."/>
            <person name="Young S.K."/>
            <person name="Zeng Q."/>
            <person name="Gargeya S."/>
            <person name="Fitzgerald M."/>
            <person name="Abouelleil A."/>
            <person name="Alvarado L."/>
            <person name="Chapman S.B."/>
            <person name="Gainer-Dewar J."/>
            <person name="Goldberg J."/>
            <person name="Griggs A."/>
            <person name="Gujja S."/>
            <person name="Hansen M."/>
            <person name="Howarth C."/>
            <person name="Imamovic A."/>
            <person name="Ireland A."/>
            <person name="Larimer J."/>
            <person name="McCowan C."/>
            <person name="Murphy C."/>
            <person name="Pearson M."/>
            <person name="Poon T.W."/>
            <person name="Priest M."/>
            <person name="Roberts A."/>
            <person name="Saif S."/>
            <person name="Shea T."/>
            <person name="Sykes S."/>
            <person name="Wortman J."/>
            <person name="Nusbaum C."/>
            <person name="Birren B."/>
        </authorList>
    </citation>
    <scope>NUCLEOTIDE SEQUENCE [LARGE SCALE GENOMIC DNA]</scope>
    <source>
        <strain evidence="1">NJM9701</strain>
    </source>
</reference>
<dbReference type="AlphaFoldDB" id="A0A024TTM4"/>
<accession>A0A024TTM4</accession>
<name>A0A024TTM4_9STRA</name>
<dbReference type="RefSeq" id="XP_008874091.1">
    <property type="nucleotide sequence ID" value="XM_008875869.1"/>
</dbReference>
<dbReference type="VEuPathDB" id="FungiDB:H310_09717"/>
<protein>
    <recommendedName>
        <fullName evidence="2">DDE-1 domain-containing protein</fullName>
    </recommendedName>
</protein>
<dbReference type="eggNOG" id="ENOG502SQ46">
    <property type="taxonomic scope" value="Eukaryota"/>
</dbReference>
<proteinExistence type="predicted"/>
<evidence type="ECO:0008006" key="2">
    <source>
        <dbReference type="Google" id="ProtNLM"/>
    </source>
</evidence>
<organism evidence="1">
    <name type="scientific">Aphanomyces invadans</name>
    <dbReference type="NCBI Taxonomy" id="157072"/>
    <lineage>
        <taxon>Eukaryota</taxon>
        <taxon>Sar</taxon>
        <taxon>Stramenopiles</taxon>
        <taxon>Oomycota</taxon>
        <taxon>Saprolegniomycetes</taxon>
        <taxon>Saprolegniales</taxon>
        <taxon>Verrucalvaceae</taxon>
        <taxon>Aphanomyces</taxon>
    </lineage>
</organism>
<dbReference type="EMBL" id="KI913973">
    <property type="protein sequence ID" value="ETV97383.1"/>
    <property type="molecule type" value="Genomic_DNA"/>
</dbReference>
<evidence type="ECO:0000313" key="1">
    <source>
        <dbReference type="EMBL" id="ETV97383.1"/>
    </source>
</evidence>
<gene>
    <name evidence="1" type="ORF">H310_09717</name>
</gene>
<sequence length="109" mass="11953">MDTRVWEMYLTDLLKYEIEGPSVIVADNLDCHVCQASHDKVSSELFSVLEPLPKSSTIALEVAPKAPVTTAAEKRLVMIKRTIAAWEEMPTSLIPCSFEKAIPGAPIAP</sequence>